<reference evidence="1 2" key="1">
    <citation type="submission" date="2006-10" db="EMBL/GenBank/DDBJ databases">
        <title>The Genome Sequence of Batrachochytrium dendrobatidis JEL423.</title>
        <authorList>
            <consortium name="The Broad Institute Genome Sequencing Platform"/>
            <person name="Birren B."/>
            <person name="Lander E."/>
            <person name="Galagan J."/>
            <person name="Cuomo C."/>
            <person name="Devon K."/>
            <person name="Jaffe D."/>
            <person name="Butler J."/>
            <person name="Alvarez P."/>
            <person name="Gnerre S."/>
            <person name="Grabherr M."/>
            <person name="Kleber M."/>
            <person name="Mauceli E."/>
            <person name="Brockman W."/>
            <person name="Young S."/>
            <person name="LaButti K."/>
            <person name="Sykes S."/>
            <person name="DeCaprio D."/>
            <person name="Crawford M."/>
            <person name="Koehrsen M."/>
            <person name="Engels R."/>
            <person name="Montgomery P."/>
            <person name="Pearson M."/>
            <person name="Howarth C."/>
            <person name="Larson L."/>
            <person name="White J."/>
            <person name="O'Leary S."/>
            <person name="Kodira C."/>
            <person name="Zeng Q."/>
            <person name="Yandava C."/>
            <person name="Alvarado L."/>
            <person name="Longcore J."/>
            <person name="James T."/>
        </authorList>
    </citation>
    <scope>NUCLEOTIDE SEQUENCE [LARGE SCALE GENOMIC DNA]</scope>
    <source>
        <strain evidence="1 2">JEL423</strain>
    </source>
</reference>
<reference evidence="1 2" key="2">
    <citation type="submission" date="2016-05" db="EMBL/GenBank/DDBJ databases">
        <title>Lineage-specific infection strategies underlie the spectrum of fungal disease in amphibians.</title>
        <authorList>
            <person name="Cuomo C.A."/>
            <person name="Farrer R.A."/>
            <person name="James T."/>
            <person name="Longcore J."/>
            <person name="Birren B."/>
        </authorList>
    </citation>
    <scope>NUCLEOTIDE SEQUENCE [LARGE SCALE GENOMIC DNA]</scope>
    <source>
        <strain evidence="1 2">JEL423</strain>
    </source>
</reference>
<evidence type="ECO:0000313" key="1">
    <source>
        <dbReference type="EMBL" id="OAJ37578.1"/>
    </source>
</evidence>
<proteinExistence type="predicted"/>
<name>A0A177WBU7_BATDL</name>
<evidence type="ECO:0000313" key="2">
    <source>
        <dbReference type="Proteomes" id="UP000077115"/>
    </source>
</evidence>
<sequence>MSACPPRHLVDFDIPPSATAIMGKSKVHSQEHVKRQISDLSTRSTISHHFGIAAEPSAQRLSANALPKSNSPVYHGQDTDSLLPVVSPSTNSNGRVLLKVKDTLKESQTELEHPLTDTFEVGRPADGLSGYVDILSTNVDLDKPQFRNDKAWSHCGSLYNTSNRVSTQCSSITVSSPSLQPESNVMDKVLTDKTAISQLPDTFEVELLRAAQRIEKELGRSGIQSSLDVYSSDISLENMYPETVPCVSTVAAGPYSIDRDLVVEFPSHIITEEVLDRLLAKLTLENAAADAVKAVSTHEQSIGQSTNTVTESLSANVFTPKSKETIISQENKREDVVVLNSKACFPESSHVATPGCDWELPRKLESSFHQTKLALHSNPTTTTTYKNKWHEKNTDLLSSYSIPNQSKEHQHTSNVLNPGKVYAAMSEDRPCSLSVGIRFQDTKNATLHLISVLKVLVKSFSANIIYIQWKGTGFNIDVSAWAGKEMSKKQLHTAVKKQIEETIQKIDASRLWIVSLPHQASKKRSAHWPRKQYWMQMVGQQDCFHFDELHKANTHCVIVAPSKTAIQILEMIHETILSSNSSRNMNTAVEQKFKVLGIKHANTLPVHVAELISPHDVGSANWYSSVSDITRIHGWMIFAIQLEPSPILVFDMIDLLDKQSPGSRSTIFASYDSSSTFSWKTCFFTNTQLFV</sequence>
<protein>
    <submittedName>
        <fullName evidence="1">Uncharacterized protein</fullName>
    </submittedName>
</protein>
<dbReference type="Proteomes" id="UP000077115">
    <property type="component" value="Unassembled WGS sequence"/>
</dbReference>
<accession>A0A177WBU7</accession>
<dbReference type="VEuPathDB" id="FungiDB:BDEG_21585"/>
<dbReference type="AlphaFoldDB" id="A0A177WBU7"/>
<gene>
    <name evidence="1" type="ORF">BDEG_21585</name>
</gene>
<dbReference type="EMBL" id="DS022300">
    <property type="protein sequence ID" value="OAJ37578.1"/>
    <property type="molecule type" value="Genomic_DNA"/>
</dbReference>
<organism evidence="1 2">
    <name type="scientific">Batrachochytrium dendrobatidis (strain JEL423)</name>
    <dbReference type="NCBI Taxonomy" id="403673"/>
    <lineage>
        <taxon>Eukaryota</taxon>
        <taxon>Fungi</taxon>
        <taxon>Fungi incertae sedis</taxon>
        <taxon>Chytridiomycota</taxon>
        <taxon>Chytridiomycota incertae sedis</taxon>
        <taxon>Chytridiomycetes</taxon>
        <taxon>Rhizophydiales</taxon>
        <taxon>Rhizophydiales incertae sedis</taxon>
        <taxon>Batrachochytrium</taxon>
    </lineage>
</organism>